<dbReference type="Gene3D" id="1.10.10.60">
    <property type="entry name" value="Homeodomain-like"/>
    <property type="match status" value="1"/>
</dbReference>
<feature type="domain" description="Myb-like" evidence="8">
    <location>
        <begin position="180"/>
        <end position="231"/>
    </location>
</feature>
<keyword evidence="10" id="KW-1185">Reference proteome</keyword>
<evidence type="ECO:0000256" key="5">
    <source>
        <dbReference type="ARBA" id="ARBA00023163"/>
    </source>
</evidence>
<organism evidence="9 10">
    <name type="scientific">Cucumis sativus</name>
    <name type="common">Cucumber</name>
    <dbReference type="NCBI Taxonomy" id="3659"/>
    <lineage>
        <taxon>Eukaryota</taxon>
        <taxon>Viridiplantae</taxon>
        <taxon>Streptophyta</taxon>
        <taxon>Embryophyta</taxon>
        <taxon>Tracheophyta</taxon>
        <taxon>Spermatophyta</taxon>
        <taxon>Magnoliopsida</taxon>
        <taxon>eudicotyledons</taxon>
        <taxon>Gunneridae</taxon>
        <taxon>Pentapetalae</taxon>
        <taxon>rosids</taxon>
        <taxon>fabids</taxon>
        <taxon>Cucurbitales</taxon>
        <taxon>Cucurbitaceae</taxon>
        <taxon>Benincaseae</taxon>
        <taxon>Cucumis</taxon>
    </lineage>
</organism>
<evidence type="ECO:0000313" key="9">
    <source>
        <dbReference type="EMBL" id="KGN64196.1"/>
    </source>
</evidence>
<keyword evidence="6" id="KW-0539">Nucleus</keyword>
<feature type="compositionally biased region" description="Polar residues" evidence="7">
    <location>
        <begin position="310"/>
        <end position="319"/>
    </location>
</feature>
<dbReference type="Pfam" id="PF00249">
    <property type="entry name" value="Myb_DNA-binding"/>
    <property type="match status" value="1"/>
</dbReference>
<dbReference type="InterPro" id="IPR044847">
    <property type="entry name" value="KAN_fam"/>
</dbReference>
<dbReference type="Proteomes" id="UP000029981">
    <property type="component" value="Chromosome 1"/>
</dbReference>
<dbReference type="NCBIfam" id="TIGR01557">
    <property type="entry name" value="myb_SHAQKYF"/>
    <property type="match status" value="1"/>
</dbReference>
<dbReference type="GO" id="GO:0006355">
    <property type="term" value="P:regulation of DNA-templated transcription"/>
    <property type="evidence" value="ECO:0000318"/>
    <property type="project" value="GO_Central"/>
</dbReference>
<evidence type="ECO:0000256" key="4">
    <source>
        <dbReference type="ARBA" id="ARBA00023015"/>
    </source>
</evidence>
<comment type="subcellular location">
    <subcellularLocation>
        <location evidence="1">Nucleus</location>
    </subcellularLocation>
</comment>
<reference evidence="9 10" key="2">
    <citation type="journal article" date="2009" name="PLoS ONE">
        <title>An integrated genetic and cytogenetic map of the cucumber genome.</title>
        <authorList>
            <person name="Ren Y."/>
            <person name="Zhang Z."/>
            <person name="Liu J."/>
            <person name="Staub J.E."/>
            <person name="Han Y."/>
            <person name="Cheng Z."/>
            <person name="Li X."/>
            <person name="Lu J."/>
            <person name="Miao H."/>
            <person name="Kang H."/>
            <person name="Xie B."/>
            <person name="Gu X."/>
            <person name="Wang X."/>
            <person name="Du Y."/>
            <person name="Jin W."/>
            <person name="Huang S."/>
        </authorList>
    </citation>
    <scope>NUCLEOTIDE SEQUENCE [LARGE SCALE GENOMIC DNA]</scope>
    <source>
        <strain evidence="10">cv. 9930</strain>
    </source>
</reference>
<keyword evidence="4" id="KW-0805">Transcription regulation</keyword>
<sequence>MLEKGIIVPDLSLQISPPKSNQSPSVDIWPQQMQVQQVDTELSLSNNSTSAIDVSTDRFRPIRGIPVYNNGLLSSSRYFNRNQQPTTSSSSMSPPPCLSFRAFQQQQDQAVGRYNGITMEGLRNQEQNFNHQNQNHQFVFQNQQSLHFGVSDFSSNYSNNRSRSLLMPRIQSRRNARAPRMRWTSSLHARFIRAVELLGGHERATPKSVLELMDVKDLTLAHVKSHLQMYRTVKNTDKQTASSEGSGEEDFLPATPTPHHEANCLLNHRRNFTNNPSSLDHPHPHLTNGISTPSINNQSNSSRRAWERSSPGSANVFGSENQSEECYELGHPNSLMGLNLNLNSPSKELSMKHNWHN</sequence>
<reference evidence="9 10" key="4">
    <citation type="journal article" date="2011" name="BMC Genomics">
        <title>RNA-Seq improves annotation of protein-coding genes in the cucumber genome.</title>
        <authorList>
            <person name="Li Z."/>
            <person name="Zhang Z."/>
            <person name="Yan P."/>
            <person name="Huang S."/>
            <person name="Fei Z."/>
            <person name="Lin K."/>
        </authorList>
    </citation>
    <scope>NUCLEOTIDE SEQUENCE [LARGE SCALE GENOMIC DNA]</scope>
    <source>
        <strain evidence="10">cv. 9930</strain>
    </source>
</reference>
<feature type="compositionally biased region" description="Polar residues" evidence="7">
    <location>
        <begin position="288"/>
        <end position="303"/>
    </location>
</feature>
<dbReference type="Gramene" id="KGN64196">
    <property type="protein sequence ID" value="KGN64196"/>
    <property type="gene ID" value="Csa_1G043000"/>
</dbReference>
<protein>
    <recommendedName>
        <fullName evidence="8">Myb-like domain-containing protein</fullName>
    </recommendedName>
</protein>
<evidence type="ECO:0000256" key="6">
    <source>
        <dbReference type="ARBA" id="ARBA00023242"/>
    </source>
</evidence>
<dbReference type="GO" id="GO:0010158">
    <property type="term" value="P:abaxial cell fate specification"/>
    <property type="evidence" value="ECO:0007669"/>
    <property type="project" value="InterPro"/>
</dbReference>
<dbReference type="InterPro" id="IPR001005">
    <property type="entry name" value="SANT/Myb"/>
</dbReference>
<reference evidence="9 10" key="3">
    <citation type="journal article" date="2010" name="BMC Genomics">
        <title>Transcriptome sequencing and comparative analysis of cucumber flowers with different sex types.</title>
        <authorList>
            <person name="Guo S."/>
            <person name="Zheng Y."/>
            <person name="Joung J.G."/>
            <person name="Liu S."/>
            <person name="Zhang Z."/>
            <person name="Crasta O.R."/>
            <person name="Sobral B.W."/>
            <person name="Xu Y."/>
            <person name="Huang S."/>
            <person name="Fei Z."/>
        </authorList>
    </citation>
    <scope>NUCLEOTIDE SEQUENCE [LARGE SCALE GENOMIC DNA]</scope>
    <source>
        <strain evidence="10">cv. 9930</strain>
    </source>
</reference>
<proteinExistence type="predicted"/>
<name>A0A0A0LVX9_CUCSA</name>
<evidence type="ECO:0000256" key="1">
    <source>
        <dbReference type="ARBA" id="ARBA00004123"/>
    </source>
</evidence>
<dbReference type="GO" id="GO:0005634">
    <property type="term" value="C:nucleus"/>
    <property type="evidence" value="ECO:0000318"/>
    <property type="project" value="GO_Central"/>
</dbReference>
<reference evidence="9 10" key="1">
    <citation type="journal article" date="2009" name="Nat. Genet.">
        <title>The genome of the cucumber, Cucumis sativus L.</title>
        <authorList>
            <person name="Huang S."/>
            <person name="Li R."/>
            <person name="Zhang Z."/>
            <person name="Li L."/>
            <person name="Gu X."/>
            <person name="Fan W."/>
            <person name="Lucas W.J."/>
            <person name="Wang X."/>
            <person name="Xie B."/>
            <person name="Ni P."/>
            <person name="Ren Y."/>
            <person name="Zhu H."/>
            <person name="Li J."/>
            <person name="Lin K."/>
            <person name="Jin W."/>
            <person name="Fei Z."/>
            <person name="Li G."/>
            <person name="Staub J."/>
            <person name="Kilian A."/>
            <person name="van der Vossen E.A."/>
            <person name="Wu Y."/>
            <person name="Guo J."/>
            <person name="He J."/>
            <person name="Jia Z."/>
            <person name="Ren Y."/>
            <person name="Tian G."/>
            <person name="Lu Y."/>
            <person name="Ruan J."/>
            <person name="Qian W."/>
            <person name="Wang M."/>
            <person name="Huang Q."/>
            <person name="Li B."/>
            <person name="Xuan Z."/>
            <person name="Cao J."/>
            <person name="Asan"/>
            <person name="Wu Z."/>
            <person name="Zhang J."/>
            <person name="Cai Q."/>
            <person name="Bai Y."/>
            <person name="Zhao B."/>
            <person name="Han Y."/>
            <person name="Li Y."/>
            <person name="Li X."/>
            <person name="Wang S."/>
            <person name="Shi Q."/>
            <person name="Liu S."/>
            <person name="Cho W.K."/>
            <person name="Kim J.Y."/>
            <person name="Xu Y."/>
            <person name="Heller-Uszynska K."/>
            <person name="Miao H."/>
            <person name="Cheng Z."/>
            <person name="Zhang S."/>
            <person name="Wu J."/>
            <person name="Yang Y."/>
            <person name="Kang H."/>
            <person name="Li M."/>
            <person name="Liang H."/>
            <person name="Ren X."/>
            <person name="Shi Z."/>
            <person name="Wen M."/>
            <person name="Jian M."/>
            <person name="Yang H."/>
            <person name="Zhang G."/>
            <person name="Yang Z."/>
            <person name="Chen R."/>
            <person name="Liu S."/>
            <person name="Li J."/>
            <person name="Ma L."/>
            <person name="Liu H."/>
            <person name="Zhou Y."/>
            <person name="Zhao J."/>
            <person name="Fang X."/>
            <person name="Li G."/>
            <person name="Fang L."/>
            <person name="Li Y."/>
            <person name="Liu D."/>
            <person name="Zheng H."/>
            <person name="Zhang Y."/>
            <person name="Qin N."/>
            <person name="Li Z."/>
            <person name="Yang G."/>
            <person name="Yang S."/>
            <person name="Bolund L."/>
            <person name="Kristiansen K."/>
            <person name="Zheng H."/>
            <person name="Li S."/>
            <person name="Zhang X."/>
            <person name="Yang H."/>
            <person name="Wang J."/>
            <person name="Sun R."/>
            <person name="Zhang B."/>
            <person name="Jiang S."/>
            <person name="Wang J."/>
            <person name="Du Y."/>
            <person name="Li S."/>
        </authorList>
    </citation>
    <scope>NUCLEOTIDE SEQUENCE [LARGE SCALE GENOMIC DNA]</scope>
    <source>
        <strain evidence="10">cv. 9930</strain>
    </source>
</reference>
<evidence type="ECO:0000259" key="8">
    <source>
        <dbReference type="Pfam" id="PF00249"/>
    </source>
</evidence>
<dbReference type="AlphaFoldDB" id="A0A0A0LVX9"/>
<dbReference type="OrthoDB" id="551907at2759"/>
<dbReference type="InterPro" id="IPR006447">
    <property type="entry name" value="Myb_dom_plants"/>
</dbReference>
<keyword evidence="3" id="KW-0221">Differentiation</keyword>
<evidence type="ECO:0000313" key="10">
    <source>
        <dbReference type="Proteomes" id="UP000029981"/>
    </source>
</evidence>
<dbReference type="GO" id="GO:0000976">
    <property type="term" value="F:transcription cis-regulatory region binding"/>
    <property type="evidence" value="ECO:0000318"/>
    <property type="project" value="GO_Central"/>
</dbReference>
<dbReference type="PANTHER" id="PTHR31496:SF25">
    <property type="entry name" value="TRANSCRIPTION FACTOR KAN3-RELATED"/>
    <property type="match status" value="1"/>
</dbReference>
<keyword evidence="2" id="KW-0217">Developmental protein</keyword>
<evidence type="ECO:0000256" key="2">
    <source>
        <dbReference type="ARBA" id="ARBA00022473"/>
    </source>
</evidence>
<evidence type="ECO:0000256" key="3">
    <source>
        <dbReference type="ARBA" id="ARBA00022782"/>
    </source>
</evidence>
<dbReference type="EMBL" id="CM002922">
    <property type="protein sequence ID" value="KGN64196.1"/>
    <property type="molecule type" value="Genomic_DNA"/>
</dbReference>
<dbReference type="eggNOG" id="ENOG502S2EG">
    <property type="taxonomic scope" value="Eukaryota"/>
</dbReference>
<feature type="region of interest" description="Disordered" evidence="7">
    <location>
        <begin position="235"/>
        <end position="319"/>
    </location>
</feature>
<dbReference type="InterPro" id="IPR009057">
    <property type="entry name" value="Homeodomain-like_sf"/>
</dbReference>
<evidence type="ECO:0000256" key="7">
    <source>
        <dbReference type="SAM" id="MobiDB-lite"/>
    </source>
</evidence>
<dbReference type="KEGG" id="csv:105434831"/>
<dbReference type="PANTHER" id="PTHR31496">
    <property type="entry name" value="TRANSCRIPTION FACTOR KAN2-RELATED"/>
    <property type="match status" value="1"/>
</dbReference>
<keyword evidence="5" id="KW-0804">Transcription</keyword>
<dbReference type="FunFam" id="1.10.10.60:FF:000002">
    <property type="entry name" value="Myb family transcription factor"/>
    <property type="match status" value="1"/>
</dbReference>
<accession>A0A0A0LVX9</accession>
<dbReference type="SUPFAM" id="SSF46689">
    <property type="entry name" value="Homeodomain-like"/>
    <property type="match status" value="1"/>
</dbReference>
<gene>
    <name evidence="9" type="ORF">Csa_1G043000</name>
</gene>